<accession>A0A7G1L154</accession>
<keyword evidence="4" id="KW-1185">Reference proteome</keyword>
<dbReference type="Gene3D" id="3.40.50.720">
    <property type="entry name" value="NAD(P)-binding Rossmann-like Domain"/>
    <property type="match status" value="1"/>
</dbReference>
<dbReference type="GO" id="GO:0016491">
    <property type="term" value="F:oxidoreductase activity"/>
    <property type="evidence" value="ECO:0007669"/>
    <property type="project" value="UniProtKB-KW"/>
</dbReference>
<evidence type="ECO:0000256" key="1">
    <source>
        <dbReference type="ARBA" id="ARBA00006484"/>
    </source>
</evidence>
<evidence type="ECO:0000256" key="2">
    <source>
        <dbReference type="ARBA" id="ARBA00023002"/>
    </source>
</evidence>
<evidence type="ECO:0000313" key="4">
    <source>
        <dbReference type="Proteomes" id="UP000516173"/>
    </source>
</evidence>
<dbReference type="Proteomes" id="UP000516173">
    <property type="component" value="Chromosome"/>
</dbReference>
<dbReference type="Pfam" id="PF13561">
    <property type="entry name" value="adh_short_C2"/>
    <property type="match status" value="1"/>
</dbReference>
<keyword evidence="2" id="KW-0560">Oxidoreductase</keyword>
<gene>
    <name evidence="3" type="primary">fabG_9</name>
    <name evidence="3" type="ORF">NWFMUON74_68660</name>
</gene>
<dbReference type="InterPro" id="IPR036291">
    <property type="entry name" value="NAD(P)-bd_dom_sf"/>
</dbReference>
<dbReference type="InterPro" id="IPR002347">
    <property type="entry name" value="SDR_fam"/>
</dbReference>
<evidence type="ECO:0000313" key="3">
    <source>
        <dbReference type="EMBL" id="BCK59094.1"/>
    </source>
</evidence>
<dbReference type="AlphaFoldDB" id="A0A7G1L154"/>
<proteinExistence type="inferred from homology"/>
<dbReference type="PANTHER" id="PTHR43669:SF3">
    <property type="entry name" value="ALCOHOL DEHYDROGENASE, PUTATIVE (AFU_ORTHOLOGUE AFUA_3G03445)-RELATED"/>
    <property type="match status" value="1"/>
</dbReference>
<reference evidence="3 4" key="1">
    <citation type="submission" date="2020-08" db="EMBL/GenBank/DDBJ databases">
        <title>Genome Sequencing of Nocardia wallacei strain FMUON74 and assembly.</title>
        <authorList>
            <person name="Toyokawa M."/>
            <person name="Uesaka K."/>
        </authorList>
    </citation>
    <scope>NUCLEOTIDE SEQUENCE [LARGE SCALE GENOMIC DNA]</scope>
    <source>
        <strain evidence="3 4">FMUON74</strain>
    </source>
</reference>
<dbReference type="RefSeq" id="WP_187685739.1">
    <property type="nucleotide sequence ID" value="NZ_AP023396.1"/>
</dbReference>
<name>A0A7G1L154_9NOCA</name>
<dbReference type="SUPFAM" id="SSF51735">
    <property type="entry name" value="NAD(P)-binding Rossmann-fold domains"/>
    <property type="match status" value="1"/>
</dbReference>
<sequence>MLLENKTAVIYGAGGSIGSALAKGFAAEGASCHLVGRTAATLDKVADEIRGSGGRAETAVVDALDAAAVADHADAVAEKSGSLDISVNVISHDGLFQPLVDIPVDVFADSIAKVARTQLATTQAAARHMIQQKSGVILFFGGSDPVHKFPGLGNVQVGMDTADALRRQWAADLGPYGIRVVSLLTGGIIDTFPDIPETEQARKGIIDGTLLKRAATLSDVGHVAAFVASDRGRSLTGTQVNISCGACGD</sequence>
<dbReference type="PRINTS" id="PR00081">
    <property type="entry name" value="GDHRDH"/>
</dbReference>
<dbReference type="GeneID" id="80351247"/>
<dbReference type="EMBL" id="AP023396">
    <property type="protein sequence ID" value="BCK59094.1"/>
    <property type="molecule type" value="Genomic_DNA"/>
</dbReference>
<comment type="similarity">
    <text evidence="1">Belongs to the short-chain dehydrogenases/reductases (SDR) family.</text>
</comment>
<dbReference type="PANTHER" id="PTHR43669">
    <property type="entry name" value="5-KETO-D-GLUCONATE 5-REDUCTASE"/>
    <property type="match status" value="1"/>
</dbReference>
<dbReference type="KEGG" id="nwl:NWFMUON74_68660"/>
<organism evidence="3 4">
    <name type="scientific">Nocardia wallacei</name>
    <dbReference type="NCBI Taxonomy" id="480035"/>
    <lineage>
        <taxon>Bacteria</taxon>
        <taxon>Bacillati</taxon>
        <taxon>Actinomycetota</taxon>
        <taxon>Actinomycetes</taxon>
        <taxon>Mycobacteriales</taxon>
        <taxon>Nocardiaceae</taxon>
        <taxon>Nocardia</taxon>
    </lineage>
</organism>
<dbReference type="CDD" id="cd05233">
    <property type="entry name" value="SDR_c"/>
    <property type="match status" value="1"/>
</dbReference>
<protein>
    <submittedName>
        <fullName evidence="3">3-oxoacyl-ACP reductase</fullName>
    </submittedName>
</protein>